<evidence type="ECO:0000313" key="2">
    <source>
        <dbReference type="EMBL" id="ABQ26036.1"/>
    </source>
</evidence>
<evidence type="ECO:0000256" key="1">
    <source>
        <dbReference type="SAM" id="Phobius"/>
    </source>
</evidence>
<keyword evidence="1" id="KW-0472">Membrane</keyword>
<gene>
    <name evidence="2" type="ordered locus">Gura_1846</name>
</gene>
<dbReference type="KEGG" id="gur:Gura_1846"/>
<reference evidence="2 3" key="1">
    <citation type="submission" date="2007-05" db="EMBL/GenBank/DDBJ databases">
        <title>Complete sequence of Geobacter uraniireducens Rf4.</title>
        <authorList>
            <consortium name="US DOE Joint Genome Institute"/>
            <person name="Copeland A."/>
            <person name="Lucas S."/>
            <person name="Lapidus A."/>
            <person name="Barry K."/>
            <person name="Detter J.C."/>
            <person name="Glavina del Rio T."/>
            <person name="Hammon N."/>
            <person name="Israni S."/>
            <person name="Dalin E."/>
            <person name="Tice H."/>
            <person name="Pitluck S."/>
            <person name="Chertkov O."/>
            <person name="Brettin T."/>
            <person name="Bruce D."/>
            <person name="Han C."/>
            <person name="Schmutz J."/>
            <person name="Larimer F."/>
            <person name="Land M."/>
            <person name="Hauser L."/>
            <person name="Kyrpides N."/>
            <person name="Mikhailova N."/>
            <person name="Shelobolina E."/>
            <person name="Aklujkar M."/>
            <person name="Lovley D."/>
            <person name="Richardson P."/>
        </authorList>
    </citation>
    <scope>NUCLEOTIDE SEQUENCE [LARGE SCALE GENOMIC DNA]</scope>
    <source>
        <strain evidence="2 3">Rf4</strain>
    </source>
</reference>
<dbReference type="RefSeq" id="WP_011938741.1">
    <property type="nucleotide sequence ID" value="NC_009483.1"/>
</dbReference>
<keyword evidence="3" id="KW-1185">Reference proteome</keyword>
<sequence length="175" mass="20544">MDKPSKELAENLYDAIDYLTQYLPDFIYPYIIDAKRILAILIIICIFLTPLNYIFNLKVTKTIWHLIKTFFQGAKKEAFSEPTYRGWYTNLSPRIQKGMFCFLCIYAAVSSLFFFLFGWVYWYPVFVVPYAKVKYGIVSYLIVMGFGSFCVFVGVLYIGTTLQYYKLIKKVKEMA</sequence>
<feature type="transmembrane region" description="Helical" evidence="1">
    <location>
        <begin position="100"/>
        <end position="122"/>
    </location>
</feature>
<dbReference type="STRING" id="351605.Gura_1846"/>
<feature type="transmembrane region" description="Helical" evidence="1">
    <location>
        <begin position="137"/>
        <end position="165"/>
    </location>
</feature>
<dbReference type="Proteomes" id="UP000006695">
    <property type="component" value="Chromosome"/>
</dbReference>
<dbReference type="EMBL" id="CP000698">
    <property type="protein sequence ID" value="ABQ26036.1"/>
    <property type="molecule type" value="Genomic_DNA"/>
</dbReference>
<keyword evidence="1" id="KW-0812">Transmembrane</keyword>
<keyword evidence="1" id="KW-1133">Transmembrane helix</keyword>
<evidence type="ECO:0000313" key="3">
    <source>
        <dbReference type="Proteomes" id="UP000006695"/>
    </source>
</evidence>
<proteinExistence type="predicted"/>
<accession>A5GF31</accession>
<dbReference type="HOGENOM" id="CLU_1530422_0_0_7"/>
<protein>
    <submittedName>
        <fullName evidence="2">Uncharacterized protein</fullName>
    </submittedName>
</protein>
<dbReference type="AlphaFoldDB" id="A5GF31"/>
<feature type="transmembrane region" description="Helical" evidence="1">
    <location>
        <begin position="37"/>
        <end position="55"/>
    </location>
</feature>
<name>A5GF31_GEOUR</name>
<organism evidence="2 3">
    <name type="scientific">Geotalea uraniireducens (strain Rf4)</name>
    <name type="common">Geobacter uraniireducens</name>
    <dbReference type="NCBI Taxonomy" id="351605"/>
    <lineage>
        <taxon>Bacteria</taxon>
        <taxon>Pseudomonadati</taxon>
        <taxon>Thermodesulfobacteriota</taxon>
        <taxon>Desulfuromonadia</taxon>
        <taxon>Geobacterales</taxon>
        <taxon>Geobacteraceae</taxon>
        <taxon>Geotalea</taxon>
    </lineage>
</organism>